<proteinExistence type="predicted"/>
<keyword evidence="1" id="KW-0812">Transmembrane</keyword>
<feature type="transmembrane region" description="Helical" evidence="1">
    <location>
        <begin position="45"/>
        <end position="68"/>
    </location>
</feature>
<organism evidence="2 3">
    <name type="scientific">Halovivax ruber (strain DSM 18193 / JCM 13892 / XH-70)</name>
    <dbReference type="NCBI Taxonomy" id="797302"/>
    <lineage>
        <taxon>Archaea</taxon>
        <taxon>Methanobacteriati</taxon>
        <taxon>Methanobacteriota</taxon>
        <taxon>Stenosarchaea group</taxon>
        <taxon>Halobacteria</taxon>
        <taxon>Halobacteriales</taxon>
        <taxon>Natrialbaceae</taxon>
        <taxon>Halovivax</taxon>
    </lineage>
</organism>
<evidence type="ECO:0000313" key="2">
    <source>
        <dbReference type="EMBL" id="AGB17490.1"/>
    </source>
</evidence>
<evidence type="ECO:0000313" key="3">
    <source>
        <dbReference type="Proteomes" id="UP000010846"/>
    </source>
</evidence>
<dbReference type="STRING" id="797302.Halru_2920"/>
<dbReference type="eggNOG" id="arCOG11879">
    <property type="taxonomic scope" value="Archaea"/>
</dbReference>
<dbReference type="RefSeq" id="WP_015302077.1">
    <property type="nucleotide sequence ID" value="NC_019964.1"/>
</dbReference>
<dbReference type="HOGENOM" id="CLU_196454_0_0_2"/>
<keyword evidence="3" id="KW-1185">Reference proteome</keyword>
<protein>
    <submittedName>
        <fullName evidence="2">Uncharacterized protein</fullName>
    </submittedName>
</protein>
<gene>
    <name evidence="2" type="ordered locus">Halru_2920</name>
</gene>
<reference evidence="2" key="1">
    <citation type="submission" date="2011-09" db="EMBL/GenBank/DDBJ databases">
        <title>Complete sequence of Halovivax ruber XH-70.</title>
        <authorList>
            <consortium name="US DOE Joint Genome Institute"/>
            <person name="Lucas S."/>
            <person name="Han J."/>
            <person name="Lapidus A."/>
            <person name="Cheng J.-F."/>
            <person name="Goodwin L."/>
            <person name="Pitluck S."/>
            <person name="Peters L."/>
            <person name="Mikhailova N."/>
            <person name="Davenport K."/>
            <person name="Detter J.C."/>
            <person name="Han C."/>
            <person name="Tapia R."/>
            <person name="Land M."/>
            <person name="Hauser L."/>
            <person name="Kyrpides N."/>
            <person name="Ivanova N."/>
            <person name="Pagani I."/>
            <person name="Sproer C."/>
            <person name="Anderson I."/>
            <person name="Woyke T."/>
        </authorList>
    </citation>
    <scope>NUCLEOTIDE SEQUENCE</scope>
    <source>
        <strain evidence="2">XH-70</strain>
    </source>
</reference>
<keyword evidence="1" id="KW-0472">Membrane</keyword>
<accession>L0ID60</accession>
<name>L0ID60_HALRX</name>
<dbReference type="KEGG" id="hru:Halru_2920"/>
<dbReference type="AlphaFoldDB" id="L0ID60"/>
<keyword evidence="1" id="KW-1133">Transmembrane helix</keyword>
<dbReference type="EMBL" id="CP003050">
    <property type="protein sequence ID" value="AGB17490.1"/>
    <property type="molecule type" value="Genomic_DNA"/>
</dbReference>
<dbReference type="GeneID" id="14377992"/>
<sequence>MDDESASRRSIVGLGALASFCCLGPGGAAIAGGTAATSGGAAVGMGAGIVEALFVGLAILVVGAIVRWRTGCASCESRNA</sequence>
<dbReference type="Proteomes" id="UP000010846">
    <property type="component" value="Chromosome"/>
</dbReference>
<evidence type="ECO:0000256" key="1">
    <source>
        <dbReference type="SAM" id="Phobius"/>
    </source>
</evidence>